<proteinExistence type="predicted"/>
<protein>
    <submittedName>
        <fullName evidence="1">ABC transporter permease</fullName>
    </submittedName>
</protein>
<dbReference type="Proteomes" id="UP000305222">
    <property type="component" value="Unassembled WGS sequence"/>
</dbReference>
<dbReference type="AlphaFoldDB" id="A0A4U2ZZ06"/>
<feature type="non-terminal residue" evidence="1">
    <location>
        <position position="101"/>
    </location>
</feature>
<sequence length="101" mass="11285">SYDNASSIQNMEANKFVLADDAENKLLRSQIKKDDVDNVVNQVGEKEAVPFRVKVSTYEKKDSSKKVDVAIFSSERDSFLEPKIVKGEKLGTANNEMVADE</sequence>
<reference evidence="1 2" key="1">
    <citation type="journal article" date="2019" name="Environ. Microbiol.">
        <title>An active ?-lactamase is a part of an orchestrated cell wall stress resistance network of Bacillus subtilis and related rhizosphere species.</title>
        <authorList>
            <person name="Bucher T."/>
            <person name="Keren-Paz A."/>
            <person name="Hausser J."/>
            <person name="Olender T."/>
            <person name="Cytryn E."/>
            <person name="Kolodkin-Gal I."/>
        </authorList>
    </citation>
    <scope>NUCLEOTIDE SEQUENCE [LARGE SCALE GENOMIC DNA]</scope>
    <source>
        <strain evidence="1 2">I5</strain>
    </source>
</reference>
<dbReference type="EMBL" id="SZON01003325">
    <property type="protein sequence ID" value="TKI80696.1"/>
    <property type="molecule type" value="Genomic_DNA"/>
</dbReference>
<evidence type="ECO:0000313" key="1">
    <source>
        <dbReference type="EMBL" id="TKI80696.1"/>
    </source>
</evidence>
<feature type="non-terminal residue" evidence="1">
    <location>
        <position position="1"/>
    </location>
</feature>
<gene>
    <name evidence="1" type="ORF">FC699_34660</name>
</gene>
<organism evidence="1 2">
    <name type="scientific">Bacillus wiedmannii</name>
    <dbReference type="NCBI Taxonomy" id="1890302"/>
    <lineage>
        <taxon>Bacteria</taxon>
        <taxon>Bacillati</taxon>
        <taxon>Bacillota</taxon>
        <taxon>Bacilli</taxon>
        <taxon>Bacillales</taxon>
        <taxon>Bacillaceae</taxon>
        <taxon>Bacillus</taxon>
        <taxon>Bacillus cereus group</taxon>
    </lineage>
</organism>
<comment type="caution">
    <text evidence="1">The sequence shown here is derived from an EMBL/GenBank/DDBJ whole genome shotgun (WGS) entry which is preliminary data.</text>
</comment>
<name>A0A4U2ZZ06_9BACI</name>
<evidence type="ECO:0000313" key="2">
    <source>
        <dbReference type="Proteomes" id="UP000305222"/>
    </source>
</evidence>
<accession>A0A4U2ZZ06</accession>